<sequence length="51" mass="5971">MIATSVVTPSLFLFNILRRLVSLLWTRWRFCHVPELTPVLHHHAPPLPQTK</sequence>
<reference evidence="2" key="1">
    <citation type="submission" date="2019-12" db="EMBL/GenBank/DDBJ databases">
        <title>Genome sequencing and annotation of Brassica cretica.</title>
        <authorList>
            <person name="Studholme D.J."/>
            <person name="Sarris P."/>
        </authorList>
    </citation>
    <scope>NUCLEOTIDE SEQUENCE</scope>
    <source>
        <strain evidence="2">PFS-109/04</strain>
        <tissue evidence="2">Leaf</tissue>
    </source>
</reference>
<feature type="chain" id="PRO_5035716573" evidence="1">
    <location>
        <begin position="23"/>
        <end position="51"/>
    </location>
</feature>
<evidence type="ECO:0000256" key="1">
    <source>
        <dbReference type="SAM" id="SignalP"/>
    </source>
</evidence>
<feature type="signal peptide" evidence="1">
    <location>
        <begin position="1"/>
        <end position="22"/>
    </location>
</feature>
<organism evidence="2 3">
    <name type="scientific">Brassica cretica</name>
    <name type="common">Mustard</name>
    <dbReference type="NCBI Taxonomy" id="69181"/>
    <lineage>
        <taxon>Eukaryota</taxon>
        <taxon>Viridiplantae</taxon>
        <taxon>Streptophyta</taxon>
        <taxon>Embryophyta</taxon>
        <taxon>Tracheophyta</taxon>
        <taxon>Spermatophyta</taxon>
        <taxon>Magnoliopsida</taxon>
        <taxon>eudicotyledons</taxon>
        <taxon>Gunneridae</taxon>
        <taxon>Pentapetalae</taxon>
        <taxon>rosids</taxon>
        <taxon>malvids</taxon>
        <taxon>Brassicales</taxon>
        <taxon>Brassicaceae</taxon>
        <taxon>Brassiceae</taxon>
        <taxon>Brassica</taxon>
    </lineage>
</organism>
<dbReference type="EMBL" id="QGKX02000088">
    <property type="protein sequence ID" value="KAF3588054.1"/>
    <property type="molecule type" value="Genomic_DNA"/>
</dbReference>
<dbReference type="AlphaFoldDB" id="A0A8S9S823"/>
<keyword evidence="1" id="KW-0732">Signal</keyword>
<accession>A0A8S9S823</accession>
<name>A0A8S9S823_BRACR</name>
<proteinExistence type="predicted"/>
<protein>
    <submittedName>
        <fullName evidence="2">Uncharacterized protein</fullName>
    </submittedName>
</protein>
<gene>
    <name evidence="2" type="ORF">F2Q69_00031830</name>
</gene>
<evidence type="ECO:0000313" key="3">
    <source>
        <dbReference type="Proteomes" id="UP000712600"/>
    </source>
</evidence>
<dbReference type="Proteomes" id="UP000712600">
    <property type="component" value="Unassembled WGS sequence"/>
</dbReference>
<evidence type="ECO:0000313" key="2">
    <source>
        <dbReference type="EMBL" id="KAF3588054.1"/>
    </source>
</evidence>
<comment type="caution">
    <text evidence="2">The sequence shown here is derived from an EMBL/GenBank/DDBJ whole genome shotgun (WGS) entry which is preliminary data.</text>
</comment>